<dbReference type="EMBL" id="CAADRA010000410">
    <property type="protein sequence ID" value="VFT80064.1"/>
    <property type="molecule type" value="Genomic_DNA"/>
</dbReference>
<evidence type="ECO:0000313" key="3">
    <source>
        <dbReference type="Proteomes" id="UP000332933"/>
    </source>
</evidence>
<dbReference type="EMBL" id="VJMH01000410">
    <property type="protein sequence ID" value="KAF0716387.1"/>
    <property type="molecule type" value="Genomic_DNA"/>
</dbReference>
<reference evidence="2 3" key="1">
    <citation type="submission" date="2019-03" db="EMBL/GenBank/DDBJ databases">
        <authorList>
            <person name="Gaulin E."/>
            <person name="Dumas B."/>
        </authorList>
    </citation>
    <scope>NUCLEOTIDE SEQUENCE [LARGE SCALE GENOMIC DNA]</scope>
    <source>
        <strain evidence="2">CBS 568.67</strain>
    </source>
</reference>
<dbReference type="AlphaFoldDB" id="A0A485K9K6"/>
<reference evidence="1" key="2">
    <citation type="submission" date="2019-06" db="EMBL/GenBank/DDBJ databases">
        <title>Genomics analysis of Aphanomyces spp. identifies a new class of oomycete effector associated with host adaptation.</title>
        <authorList>
            <person name="Gaulin E."/>
        </authorList>
    </citation>
    <scope>NUCLEOTIDE SEQUENCE</scope>
    <source>
        <strain evidence="1">CBS 578.67</strain>
    </source>
</reference>
<evidence type="ECO:0000313" key="2">
    <source>
        <dbReference type="EMBL" id="VFT80064.1"/>
    </source>
</evidence>
<sequence>MSQDEYQIDVEKYERDVVEMASQIHAKVERYGRAVVSTLYDVAKRKPPAWLHDLLAELTTSKQRIYSVAKTQRAIVRFLYACRNSLRSEIDLKNLLRACGHLDHAFQTWHNECENLSKLIGLLLMQLDLWRTTEERGHFEWCSQNPTRDGRGRHTVPEESKLLEFLAAKPSSLVHIRSSMELLRYLAEFLATLLRTSPFRRWWTVSWTLPRQFIEKRLRDIGVLDDGFGGALPFRWYVAALMSQLDNVIAIAGEESIPTESLWPAHLKGLEEWFLSMPSMPTTNMRQSNEVVQLSSSDEQKVD</sequence>
<organism evidence="2 3">
    <name type="scientific">Aphanomyces stellatus</name>
    <dbReference type="NCBI Taxonomy" id="120398"/>
    <lineage>
        <taxon>Eukaryota</taxon>
        <taxon>Sar</taxon>
        <taxon>Stramenopiles</taxon>
        <taxon>Oomycota</taxon>
        <taxon>Saprolegniomycetes</taxon>
        <taxon>Saprolegniales</taxon>
        <taxon>Verrucalvaceae</taxon>
        <taxon>Aphanomyces</taxon>
    </lineage>
</organism>
<evidence type="ECO:0000313" key="1">
    <source>
        <dbReference type="EMBL" id="KAF0716387.1"/>
    </source>
</evidence>
<keyword evidence="3" id="KW-1185">Reference proteome</keyword>
<proteinExistence type="predicted"/>
<name>A0A485K9K6_9STRA</name>
<accession>A0A485K9K6</accession>
<protein>
    <submittedName>
        <fullName evidence="2">Aste57867_2880 protein</fullName>
    </submittedName>
</protein>
<dbReference type="Proteomes" id="UP000332933">
    <property type="component" value="Unassembled WGS sequence"/>
</dbReference>
<gene>
    <name evidence="2" type="primary">Aste57867_2880</name>
    <name evidence="1" type="ORF">As57867_002872</name>
    <name evidence="2" type="ORF">ASTE57867_2880</name>
</gene>